<evidence type="ECO:0000313" key="1">
    <source>
        <dbReference type="EMBL" id="OGZ67629.1"/>
    </source>
</evidence>
<organism evidence="1 2">
    <name type="scientific">Candidatus Staskawiczbacteria bacterium RIFCSPHIGHO2_02_FULL_34_9</name>
    <dbReference type="NCBI Taxonomy" id="1802206"/>
    <lineage>
        <taxon>Bacteria</taxon>
        <taxon>Candidatus Staskawicziibacteriota</taxon>
    </lineage>
</organism>
<dbReference type="AlphaFoldDB" id="A0A1G2HYZ3"/>
<sequence length="442" mass="52110">MNDEKIDYFKILDEAHFNLYQELKLERLGFAGVGENNKKINTLAKTKLFNDGNQEKVYLAHITTRENEIIEKSKLMCSSGCLVGSVFCFPVYQNNKTEYSMHNLGKYIFQKEIPLFSEDDSDPKILLIEINNLKKTGKEIAGLNYLKLGNFHFNIYEELKFLLTKDERKEIDVIVLSMIESSKELIYLLNGFNKASVINEFENFYNLYINTILKVPIFGYFLFEMISEFIVYNQNDDKSKKYSEIKEIYVGNFKDLMFKTMPGLTKDFNLGVFTPDFELLKKQINSLSLDFDKFKEFMIDSSIFYIREYLFNGVIKQDFFLKDNDLDEYNNICPHFVGHILHRIIRKMNRYPDFHINFDTYKAIKIWNYWNKHEILIPFNSIMMKGEVGVNPVASDLDYKIFKTKVIKNTDDDLTFIKGDEINVKITPQLVELSKLMMRKKV</sequence>
<evidence type="ECO:0000313" key="2">
    <source>
        <dbReference type="Proteomes" id="UP000176421"/>
    </source>
</evidence>
<dbReference type="Proteomes" id="UP000176421">
    <property type="component" value="Unassembled WGS sequence"/>
</dbReference>
<gene>
    <name evidence="1" type="ORF">A3D35_02585</name>
</gene>
<reference evidence="1 2" key="1">
    <citation type="journal article" date="2016" name="Nat. Commun.">
        <title>Thousands of microbial genomes shed light on interconnected biogeochemical processes in an aquifer system.</title>
        <authorList>
            <person name="Anantharaman K."/>
            <person name="Brown C.T."/>
            <person name="Hug L.A."/>
            <person name="Sharon I."/>
            <person name="Castelle C.J."/>
            <person name="Probst A.J."/>
            <person name="Thomas B.C."/>
            <person name="Singh A."/>
            <person name="Wilkins M.J."/>
            <person name="Karaoz U."/>
            <person name="Brodie E.L."/>
            <person name="Williams K.H."/>
            <person name="Hubbard S.S."/>
            <person name="Banfield J.F."/>
        </authorList>
    </citation>
    <scope>NUCLEOTIDE SEQUENCE [LARGE SCALE GENOMIC DNA]</scope>
</reference>
<comment type="caution">
    <text evidence="1">The sequence shown here is derived from an EMBL/GenBank/DDBJ whole genome shotgun (WGS) entry which is preliminary data.</text>
</comment>
<proteinExistence type="predicted"/>
<accession>A0A1G2HYZ3</accession>
<dbReference type="EMBL" id="MHOS01000034">
    <property type="protein sequence ID" value="OGZ67629.1"/>
    <property type="molecule type" value="Genomic_DNA"/>
</dbReference>
<name>A0A1G2HYZ3_9BACT</name>
<protein>
    <submittedName>
        <fullName evidence="1">Uncharacterized protein</fullName>
    </submittedName>
</protein>